<keyword evidence="4" id="KW-1185">Reference proteome</keyword>
<dbReference type="GO" id="GO:0004175">
    <property type="term" value="F:endopeptidase activity"/>
    <property type="evidence" value="ECO:0007669"/>
    <property type="project" value="UniProtKB-ARBA"/>
</dbReference>
<feature type="transmembrane region" description="Helical" evidence="1">
    <location>
        <begin position="33"/>
        <end position="49"/>
    </location>
</feature>
<sequence length="208" mass="24477">MNSVTYKLTEFFLIFIILPVSFALDYPFYIKAFLAISGFAYVIYILLKVEDKKFRIAPNLQWRFFWKHVGIKLLIIAFLTIGYMLLTAKSDLFHVLYRKPKLWVVILFAYAMFSVYPQELIYRTLYFQRYGSLFKSRWLFIFVNAIVFSLGHIFYRNPLVMLMTFLGGILFALTYQKTESTLLVSIEHAIYGCWLFTVGMGQMLGFPG</sequence>
<feature type="transmembrane region" description="Helical" evidence="1">
    <location>
        <begin position="160"/>
        <end position="176"/>
    </location>
</feature>
<dbReference type="GO" id="GO:0008237">
    <property type="term" value="F:metallopeptidase activity"/>
    <property type="evidence" value="ECO:0007669"/>
    <property type="project" value="UniProtKB-KW"/>
</dbReference>
<organism evidence="3 4">
    <name type="scientific">Gelidibacter gilvus</name>
    <dbReference type="NCBI Taxonomy" id="59602"/>
    <lineage>
        <taxon>Bacteria</taxon>
        <taxon>Pseudomonadati</taxon>
        <taxon>Bacteroidota</taxon>
        <taxon>Flavobacteriia</taxon>
        <taxon>Flavobacteriales</taxon>
        <taxon>Flavobacteriaceae</taxon>
        <taxon>Gelidibacter</taxon>
    </lineage>
</organism>
<protein>
    <submittedName>
        <fullName evidence="3">CPBP family intramembrane metalloprotease</fullName>
    </submittedName>
</protein>
<gene>
    <name evidence="3" type="ORF">ESZ48_12060</name>
</gene>
<keyword evidence="1" id="KW-1133">Transmembrane helix</keyword>
<dbReference type="GO" id="GO:0006508">
    <property type="term" value="P:proteolysis"/>
    <property type="evidence" value="ECO:0007669"/>
    <property type="project" value="UniProtKB-KW"/>
</dbReference>
<accession>A0A4Q0XEW4</accession>
<name>A0A4Q0XEW4_9FLAO</name>
<dbReference type="Pfam" id="PF02517">
    <property type="entry name" value="Rce1-like"/>
    <property type="match status" value="1"/>
</dbReference>
<keyword evidence="3" id="KW-0378">Hydrolase</keyword>
<keyword evidence="1" id="KW-0472">Membrane</keyword>
<keyword evidence="3" id="KW-0482">Metalloprotease</keyword>
<feature type="transmembrane region" description="Helical" evidence="1">
    <location>
        <begin position="188"/>
        <end position="206"/>
    </location>
</feature>
<evidence type="ECO:0000256" key="1">
    <source>
        <dbReference type="SAM" id="Phobius"/>
    </source>
</evidence>
<proteinExistence type="predicted"/>
<reference evidence="3 4" key="1">
    <citation type="submission" date="2019-01" db="EMBL/GenBank/DDBJ databases">
        <title>Genome sequence of the Antarctic species Gelidibacter gilvus ACAM 158(T).</title>
        <authorList>
            <person name="Bowman J.P."/>
        </authorList>
    </citation>
    <scope>NUCLEOTIDE SEQUENCE [LARGE SCALE GENOMIC DNA]</scope>
    <source>
        <strain evidence="3 4">IC158</strain>
    </source>
</reference>
<feature type="transmembrane region" description="Helical" evidence="1">
    <location>
        <begin position="100"/>
        <end position="117"/>
    </location>
</feature>
<comment type="caution">
    <text evidence="3">The sequence shown here is derived from an EMBL/GenBank/DDBJ whole genome shotgun (WGS) entry which is preliminary data.</text>
</comment>
<dbReference type="InterPro" id="IPR003675">
    <property type="entry name" value="Rce1/LyrA-like_dom"/>
</dbReference>
<evidence type="ECO:0000259" key="2">
    <source>
        <dbReference type="Pfam" id="PF02517"/>
    </source>
</evidence>
<evidence type="ECO:0000313" key="3">
    <source>
        <dbReference type="EMBL" id="RXJ49728.1"/>
    </source>
</evidence>
<keyword evidence="3" id="KW-0645">Protease</keyword>
<evidence type="ECO:0000313" key="4">
    <source>
        <dbReference type="Proteomes" id="UP000289792"/>
    </source>
</evidence>
<dbReference type="EMBL" id="SDDZ01000006">
    <property type="protein sequence ID" value="RXJ49728.1"/>
    <property type="molecule type" value="Genomic_DNA"/>
</dbReference>
<dbReference type="OrthoDB" id="9805801at2"/>
<dbReference type="Proteomes" id="UP000289792">
    <property type="component" value="Unassembled WGS sequence"/>
</dbReference>
<keyword evidence="1" id="KW-0812">Transmembrane</keyword>
<dbReference type="AlphaFoldDB" id="A0A4Q0XEW4"/>
<feature type="transmembrane region" description="Helical" evidence="1">
    <location>
        <begin position="69"/>
        <end position="88"/>
    </location>
</feature>
<dbReference type="RefSeq" id="WP_129017738.1">
    <property type="nucleotide sequence ID" value="NZ_SDDZ01000006.1"/>
</dbReference>
<feature type="domain" description="CAAX prenyl protease 2/Lysostaphin resistance protein A-like" evidence="2">
    <location>
        <begin position="102"/>
        <end position="191"/>
    </location>
</feature>
<feature type="transmembrane region" description="Helical" evidence="1">
    <location>
        <begin position="138"/>
        <end position="154"/>
    </location>
</feature>
<dbReference type="GO" id="GO:0080120">
    <property type="term" value="P:CAAX-box protein maturation"/>
    <property type="evidence" value="ECO:0007669"/>
    <property type="project" value="UniProtKB-ARBA"/>
</dbReference>